<keyword evidence="2" id="KW-1003">Cell membrane</keyword>
<dbReference type="InterPro" id="IPR052159">
    <property type="entry name" value="Competence_DNA_uptake"/>
</dbReference>
<dbReference type="GO" id="GO:0005886">
    <property type="term" value="C:plasma membrane"/>
    <property type="evidence" value="ECO:0007669"/>
    <property type="project" value="UniProtKB-SubCell"/>
</dbReference>
<dbReference type="Pfam" id="PF03772">
    <property type="entry name" value="Competence"/>
    <property type="match status" value="1"/>
</dbReference>
<keyword evidence="3 6" id="KW-0812">Transmembrane</keyword>
<feature type="transmembrane region" description="Helical" evidence="6">
    <location>
        <begin position="438"/>
        <end position="457"/>
    </location>
</feature>
<evidence type="ECO:0000256" key="1">
    <source>
        <dbReference type="ARBA" id="ARBA00004651"/>
    </source>
</evidence>
<evidence type="ECO:0000259" key="7">
    <source>
        <dbReference type="Pfam" id="PF03772"/>
    </source>
</evidence>
<feature type="transmembrane region" description="Helical" evidence="6">
    <location>
        <begin position="355"/>
        <end position="375"/>
    </location>
</feature>
<feature type="domain" description="ComEC/Rec2-related protein" evidence="7">
    <location>
        <begin position="230"/>
        <end position="496"/>
    </location>
</feature>
<dbReference type="NCBIfam" id="TIGR00360">
    <property type="entry name" value="ComEC_N-term"/>
    <property type="match status" value="1"/>
</dbReference>
<feature type="transmembrane region" description="Helical" evidence="6">
    <location>
        <begin position="252"/>
        <end position="273"/>
    </location>
</feature>
<feature type="transmembrane region" description="Helical" evidence="6">
    <location>
        <begin position="413"/>
        <end position="432"/>
    </location>
</feature>
<comment type="subcellular location">
    <subcellularLocation>
        <location evidence="1">Cell membrane</location>
        <topology evidence="1">Multi-pass membrane protein</topology>
    </subcellularLocation>
</comment>
<dbReference type="InterPro" id="IPR004477">
    <property type="entry name" value="ComEC_N"/>
</dbReference>
<organism evidence="9 10">
    <name type="scientific">Algoriphagus boritolerans DSM 17298 = JCM 18970</name>
    <dbReference type="NCBI Taxonomy" id="1120964"/>
    <lineage>
        <taxon>Bacteria</taxon>
        <taxon>Pseudomonadati</taxon>
        <taxon>Bacteroidota</taxon>
        <taxon>Cytophagia</taxon>
        <taxon>Cytophagales</taxon>
        <taxon>Cyclobacteriaceae</taxon>
        <taxon>Algoriphagus</taxon>
    </lineage>
</organism>
<evidence type="ECO:0000256" key="6">
    <source>
        <dbReference type="SAM" id="Phobius"/>
    </source>
</evidence>
<dbReference type="STRING" id="1120964.GCA_001313265_06357"/>
<keyword evidence="10" id="KW-1185">Reference proteome</keyword>
<feature type="domain" description="DUF4131" evidence="8">
    <location>
        <begin position="27"/>
        <end position="186"/>
    </location>
</feature>
<dbReference type="InterPro" id="IPR025405">
    <property type="entry name" value="DUF4131"/>
</dbReference>
<dbReference type="RefSeq" id="WP_103926386.1">
    <property type="nucleotide sequence ID" value="NZ_FNVR01000034.1"/>
</dbReference>
<dbReference type="PANTHER" id="PTHR30619">
    <property type="entry name" value="DNA INTERNALIZATION/COMPETENCE PROTEIN COMEC/REC2"/>
    <property type="match status" value="1"/>
</dbReference>
<keyword evidence="4 6" id="KW-1133">Transmembrane helix</keyword>
<evidence type="ECO:0000259" key="8">
    <source>
        <dbReference type="Pfam" id="PF13567"/>
    </source>
</evidence>
<keyword evidence="5 6" id="KW-0472">Membrane</keyword>
<evidence type="ECO:0000313" key="9">
    <source>
        <dbReference type="EMBL" id="SEG41727.1"/>
    </source>
</evidence>
<sequence length="645" mass="73270">MRFSDYPFLRYLPFLIVGVLFTRVELSIPIPVLIGTVIVSWGLYLVLIVQKVGQNSLSSAFLGYFLIFSLGYSLTLLQKERAAASKDENLGDSISYLARVTKHDVEKPNSFENQLEVIATLESMGWKKSHGKVLVYHKSKTPLIPGQVILVANSPDRISSPTFPNEFDYSGFLERKGIHYRQFIGEKFEVFDSSEVNSFTYRLANFREKLLGIIEAKVPNRASQQIAAALLLGQKENLDKDIKNAYAETGTMHILAVSGLHVGIIYAILLFPLKGIRIKSSQKRIYLTTVILLIWVYAILTGFSPSVIRAATMFSLFTVGQMRKRCPSSFNILAFSAMVMITLDPTVIYEVGFQLSYAAVAGILLIQPLIVRFWLPPNRVLEYLWQLTAVSIAAQLTTFPLSVYYFHIFPTYFLIANLFIIPLSFVVMSVGISFLALSWIPLLGAGLGGMVSGLIWVQNWITHTIQLFPGGNMERLTITFSGMLLVWGMLIIWANWEFGNRKKLVYLMICLFLVWTGDRFFRELNRPEQELLIFSGEKGILLDFKLGNRYFSWNESFPAEQISFSVDPNRIAEHRPHLIDPILAFADDSLTHFSVWNFDFNPRSKTFYWKGQHPKQIEEISSLKVRQLTQSDSLKASIAAFRVVF</sequence>
<evidence type="ECO:0000313" key="10">
    <source>
        <dbReference type="Proteomes" id="UP000236736"/>
    </source>
</evidence>
<protein>
    <submittedName>
        <fullName evidence="9">Competence protein ComEC</fullName>
    </submittedName>
</protein>
<feature type="transmembrane region" description="Helical" evidence="6">
    <location>
        <begin position="61"/>
        <end position="77"/>
    </location>
</feature>
<feature type="transmembrane region" description="Helical" evidence="6">
    <location>
        <begin position="387"/>
        <end position="406"/>
    </location>
</feature>
<dbReference type="AlphaFoldDB" id="A0A1H6A1A0"/>
<feature type="transmembrane region" description="Helical" evidence="6">
    <location>
        <begin position="328"/>
        <end position="348"/>
    </location>
</feature>
<feature type="transmembrane region" description="Helical" evidence="6">
    <location>
        <begin position="285"/>
        <end position="308"/>
    </location>
</feature>
<feature type="transmembrane region" description="Helical" evidence="6">
    <location>
        <begin position="478"/>
        <end position="498"/>
    </location>
</feature>
<evidence type="ECO:0000256" key="5">
    <source>
        <dbReference type="ARBA" id="ARBA00023136"/>
    </source>
</evidence>
<dbReference type="PANTHER" id="PTHR30619:SF1">
    <property type="entry name" value="RECOMBINATION PROTEIN 2"/>
    <property type="match status" value="1"/>
</dbReference>
<gene>
    <name evidence="9" type="ORF">SAMN03080598_03816</name>
</gene>
<dbReference type="Pfam" id="PF13567">
    <property type="entry name" value="DUF4131"/>
    <property type="match status" value="1"/>
</dbReference>
<evidence type="ECO:0000256" key="2">
    <source>
        <dbReference type="ARBA" id="ARBA00022475"/>
    </source>
</evidence>
<accession>A0A1H6A1A0</accession>
<feature type="transmembrane region" description="Helical" evidence="6">
    <location>
        <begin position="30"/>
        <end position="49"/>
    </location>
</feature>
<evidence type="ECO:0000256" key="4">
    <source>
        <dbReference type="ARBA" id="ARBA00022989"/>
    </source>
</evidence>
<dbReference type="OrthoDB" id="9761531at2"/>
<evidence type="ECO:0000256" key="3">
    <source>
        <dbReference type="ARBA" id="ARBA00022692"/>
    </source>
</evidence>
<proteinExistence type="predicted"/>
<dbReference type="EMBL" id="FNVR01000034">
    <property type="protein sequence ID" value="SEG41727.1"/>
    <property type="molecule type" value="Genomic_DNA"/>
</dbReference>
<name>A0A1H6A1A0_9BACT</name>
<dbReference type="Proteomes" id="UP000236736">
    <property type="component" value="Unassembled WGS sequence"/>
</dbReference>
<reference evidence="10" key="1">
    <citation type="submission" date="2016-10" db="EMBL/GenBank/DDBJ databases">
        <authorList>
            <person name="Varghese N."/>
            <person name="Submissions S."/>
        </authorList>
    </citation>
    <scope>NUCLEOTIDE SEQUENCE [LARGE SCALE GENOMIC DNA]</scope>
    <source>
        <strain evidence="10">DSM 17298</strain>
    </source>
</reference>